<proteinExistence type="predicted"/>
<accession>A0A381T267</accession>
<organism evidence="1">
    <name type="scientific">marine metagenome</name>
    <dbReference type="NCBI Taxonomy" id="408172"/>
    <lineage>
        <taxon>unclassified sequences</taxon>
        <taxon>metagenomes</taxon>
        <taxon>ecological metagenomes</taxon>
    </lineage>
</organism>
<dbReference type="AlphaFoldDB" id="A0A381T267"/>
<name>A0A381T267_9ZZZZ</name>
<evidence type="ECO:0000313" key="1">
    <source>
        <dbReference type="EMBL" id="SVA10300.1"/>
    </source>
</evidence>
<sequence>MVRIVAEGATEQELAAILVAYEALWPKPSSALEPPAAPTAWRFSGRWWHSGGISTLWG</sequence>
<protein>
    <submittedName>
        <fullName evidence="1">Uncharacterized protein</fullName>
    </submittedName>
</protein>
<reference evidence="1" key="1">
    <citation type="submission" date="2018-05" db="EMBL/GenBank/DDBJ databases">
        <authorList>
            <person name="Lanie J.A."/>
            <person name="Ng W.-L."/>
            <person name="Kazmierczak K.M."/>
            <person name="Andrzejewski T.M."/>
            <person name="Davidsen T.M."/>
            <person name="Wayne K.J."/>
            <person name="Tettelin H."/>
            <person name="Glass J.I."/>
            <person name="Rusch D."/>
            <person name="Podicherti R."/>
            <person name="Tsui H.-C.T."/>
            <person name="Winkler M.E."/>
        </authorList>
    </citation>
    <scope>NUCLEOTIDE SEQUENCE</scope>
</reference>
<dbReference type="EMBL" id="UINC01003914">
    <property type="protein sequence ID" value="SVA10300.1"/>
    <property type="molecule type" value="Genomic_DNA"/>
</dbReference>
<gene>
    <name evidence="1" type="ORF">METZ01_LOCUS63154</name>
</gene>